<evidence type="ECO:0000256" key="1">
    <source>
        <dbReference type="ARBA" id="ARBA00004479"/>
    </source>
</evidence>
<dbReference type="Pfam" id="PF00059">
    <property type="entry name" value="Lectin_C"/>
    <property type="match status" value="1"/>
</dbReference>
<keyword evidence="6 7" id="KW-0472">Membrane</keyword>
<evidence type="ECO:0000256" key="2">
    <source>
        <dbReference type="ARBA" id="ARBA00022692"/>
    </source>
</evidence>
<dbReference type="FunFam" id="3.10.100.10:FF:000006">
    <property type="entry name" value="Layilin b"/>
    <property type="match status" value="1"/>
</dbReference>
<feature type="transmembrane region" description="Helical" evidence="7">
    <location>
        <begin position="224"/>
        <end position="250"/>
    </location>
</feature>
<evidence type="ECO:0000256" key="8">
    <source>
        <dbReference type="SAM" id="SignalP"/>
    </source>
</evidence>
<name>A0AAV1FTW0_XYRNO</name>
<dbReference type="GO" id="GO:0030246">
    <property type="term" value="F:carbohydrate binding"/>
    <property type="evidence" value="ECO:0007669"/>
    <property type="project" value="UniProtKB-KW"/>
</dbReference>
<keyword evidence="3 8" id="KW-0732">Signal</keyword>
<sequence>MDLLLFPCHLLLLLFDLSAATSLITADIFEARGQRVCEAEKGKPCYKLAYFSEIRRRLNFVEAELACERDGGQLLSVESASEQKIIEQLITELRPTDGDFWIGLRRNHGNEDSSSDCSSQYYWVDGSKSTFRNWHWDEPSCGYEVCVVMYHQPSAPPGLGGLYMFQWNDDNCETKNNFICKYTGERPQIPSPSPNATLTNVFPSSVLPWNPNNNKEGGSTAVNLVYIIIPTIPLLLLLLTVTGVCCFKVLASRGRKQQKSEVCQTELGLEHSTAPADVYNVIRSQKDDDLVGARPQTKNTSFLCSSPDTPTGDYDNLGGRDTESGFVTLASTESCFLNFELNDLSLGRRGTRDFYDTSLGRSGKRDLKDSGLGYTGQREFYDRSLGRRTTKSEHYSSSVYGDHGLYDGSIRGGSDLYDSKLRPGSHTVKADLYQTYISNGKEDTYLTSLGTYGNRKSYQTNLDCYRNGLNLDGGRRYFNEQDWINSRENY</sequence>
<dbReference type="SMART" id="SM00034">
    <property type="entry name" value="CLECT"/>
    <property type="match status" value="1"/>
</dbReference>
<dbReference type="GO" id="GO:0005737">
    <property type="term" value="C:cytoplasm"/>
    <property type="evidence" value="ECO:0007669"/>
    <property type="project" value="TreeGrafter"/>
</dbReference>
<dbReference type="PROSITE" id="PS50041">
    <property type="entry name" value="C_TYPE_LECTIN_2"/>
    <property type="match status" value="1"/>
</dbReference>
<dbReference type="InterPro" id="IPR016186">
    <property type="entry name" value="C-type_lectin-like/link_sf"/>
</dbReference>
<evidence type="ECO:0000313" key="11">
    <source>
        <dbReference type="Proteomes" id="UP001178508"/>
    </source>
</evidence>
<dbReference type="PANTHER" id="PTHR14789">
    <property type="entry name" value="CHONDROLECTIN VARIANT CHODLFDELTAE"/>
    <property type="match status" value="1"/>
</dbReference>
<evidence type="ECO:0000256" key="4">
    <source>
        <dbReference type="ARBA" id="ARBA00022734"/>
    </source>
</evidence>
<dbReference type="GO" id="GO:0016020">
    <property type="term" value="C:membrane"/>
    <property type="evidence" value="ECO:0007669"/>
    <property type="project" value="UniProtKB-SubCell"/>
</dbReference>
<gene>
    <name evidence="10" type="ORF">XNOV1_A029628</name>
</gene>
<evidence type="ECO:0000259" key="9">
    <source>
        <dbReference type="PROSITE" id="PS50041"/>
    </source>
</evidence>
<dbReference type="EMBL" id="OY660872">
    <property type="protein sequence ID" value="CAJ1063969.1"/>
    <property type="molecule type" value="Genomic_DNA"/>
</dbReference>
<accession>A0AAV1FTW0</accession>
<dbReference type="AlphaFoldDB" id="A0AAV1FTW0"/>
<feature type="chain" id="PRO_5043852661" evidence="8">
    <location>
        <begin position="21"/>
        <end position="490"/>
    </location>
</feature>
<organism evidence="10 11">
    <name type="scientific">Xyrichtys novacula</name>
    <name type="common">Pearly razorfish</name>
    <name type="synonym">Hemipteronotus novacula</name>
    <dbReference type="NCBI Taxonomy" id="13765"/>
    <lineage>
        <taxon>Eukaryota</taxon>
        <taxon>Metazoa</taxon>
        <taxon>Chordata</taxon>
        <taxon>Craniata</taxon>
        <taxon>Vertebrata</taxon>
        <taxon>Euteleostomi</taxon>
        <taxon>Actinopterygii</taxon>
        <taxon>Neopterygii</taxon>
        <taxon>Teleostei</taxon>
        <taxon>Neoteleostei</taxon>
        <taxon>Acanthomorphata</taxon>
        <taxon>Eupercaria</taxon>
        <taxon>Labriformes</taxon>
        <taxon>Labridae</taxon>
        <taxon>Xyrichtys</taxon>
    </lineage>
</organism>
<dbReference type="PANTHER" id="PTHR14789:SF2">
    <property type="entry name" value="LAYILIN"/>
    <property type="match status" value="1"/>
</dbReference>
<protein>
    <submittedName>
        <fullName evidence="10">Layilin</fullName>
    </submittedName>
</protein>
<keyword evidence="2 7" id="KW-0812">Transmembrane</keyword>
<keyword evidence="5 7" id="KW-1133">Transmembrane helix</keyword>
<dbReference type="InterPro" id="IPR016187">
    <property type="entry name" value="CTDL_fold"/>
</dbReference>
<evidence type="ECO:0000256" key="5">
    <source>
        <dbReference type="ARBA" id="ARBA00022989"/>
    </source>
</evidence>
<dbReference type="Proteomes" id="UP001178508">
    <property type="component" value="Chromosome 9"/>
</dbReference>
<dbReference type="InterPro" id="IPR051505">
    <property type="entry name" value="C-type_lectin_domain"/>
</dbReference>
<keyword evidence="11" id="KW-1185">Reference proteome</keyword>
<reference evidence="10" key="1">
    <citation type="submission" date="2023-08" db="EMBL/GenBank/DDBJ databases">
        <authorList>
            <person name="Alioto T."/>
            <person name="Alioto T."/>
            <person name="Gomez Garrido J."/>
        </authorList>
    </citation>
    <scope>NUCLEOTIDE SEQUENCE</scope>
</reference>
<feature type="signal peptide" evidence="8">
    <location>
        <begin position="1"/>
        <end position="20"/>
    </location>
</feature>
<dbReference type="SUPFAM" id="SSF56436">
    <property type="entry name" value="C-type lectin-like"/>
    <property type="match status" value="1"/>
</dbReference>
<evidence type="ECO:0000256" key="6">
    <source>
        <dbReference type="ARBA" id="ARBA00023136"/>
    </source>
</evidence>
<proteinExistence type="predicted"/>
<dbReference type="InterPro" id="IPR001304">
    <property type="entry name" value="C-type_lectin-like"/>
</dbReference>
<feature type="domain" description="C-type lectin" evidence="9">
    <location>
        <begin position="41"/>
        <end position="181"/>
    </location>
</feature>
<dbReference type="GO" id="GO:0050772">
    <property type="term" value="P:positive regulation of axonogenesis"/>
    <property type="evidence" value="ECO:0007669"/>
    <property type="project" value="TreeGrafter"/>
</dbReference>
<dbReference type="Gene3D" id="3.10.100.10">
    <property type="entry name" value="Mannose-Binding Protein A, subunit A"/>
    <property type="match status" value="1"/>
</dbReference>
<keyword evidence="4" id="KW-0430">Lectin</keyword>
<comment type="subcellular location">
    <subcellularLocation>
        <location evidence="1">Membrane</location>
        <topology evidence="1">Single-pass type I membrane protein</topology>
    </subcellularLocation>
</comment>
<evidence type="ECO:0000256" key="3">
    <source>
        <dbReference type="ARBA" id="ARBA00022729"/>
    </source>
</evidence>
<evidence type="ECO:0000313" key="10">
    <source>
        <dbReference type="EMBL" id="CAJ1063969.1"/>
    </source>
</evidence>
<evidence type="ECO:0000256" key="7">
    <source>
        <dbReference type="SAM" id="Phobius"/>
    </source>
</evidence>